<accession>A0A4Q2D5Y1</accession>
<gene>
    <name evidence="1" type="ORF">EST38_g11944</name>
</gene>
<dbReference type="Proteomes" id="UP000290288">
    <property type="component" value="Unassembled WGS sequence"/>
</dbReference>
<dbReference type="OrthoDB" id="2688364at2759"/>
<proteinExistence type="predicted"/>
<keyword evidence="2" id="KW-1185">Reference proteome</keyword>
<organism evidence="1 2">
    <name type="scientific">Candolleomyces aberdarensis</name>
    <dbReference type="NCBI Taxonomy" id="2316362"/>
    <lineage>
        <taxon>Eukaryota</taxon>
        <taxon>Fungi</taxon>
        <taxon>Dikarya</taxon>
        <taxon>Basidiomycota</taxon>
        <taxon>Agaricomycotina</taxon>
        <taxon>Agaricomycetes</taxon>
        <taxon>Agaricomycetidae</taxon>
        <taxon>Agaricales</taxon>
        <taxon>Agaricineae</taxon>
        <taxon>Psathyrellaceae</taxon>
        <taxon>Candolleomyces</taxon>
    </lineage>
</organism>
<name>A0A4Q2D5Y1_9AGAR</name>
<reference evidence="1 2" key="1">
    <citation type="submission" date="2019-01" db="EMBL/GenBank/DDBJ databases">
        <title>Draft genome sequence of Psathyrella aberdarensis IHI B618.</title>
        <authorList>
            <person name="Buettner E."/>
            <person name="Kellner H."/>
        </authorList>
    </citation>
    <scope>NUCLEOTIDE SEQUENCE [LARGE SCALE GENOMIC DNA]</scope>
    <source>
        <strain evidence="1 2">IHI B618</strain>
    </source>
</reference>
<evidence type="ECO:0008006" key="3">
    <source>
        <dbReference type="Google" id="ProtNLM"/>
    </source>
</evidence>
<dbReference type="EMBL" id="SDEE01000802">
    <property type="protein sequence ID" value="RXW13911.1"/>
    <property type="molecule type" value="Genomic_DNA"/>
</dbReference>
<evidence type="ECO:0000313" key="2">
    <source>
        <dbReference type="Proteomes" id="UP000290288"/>
    </source>
</evidence>
<evidence type="ECO:0000313" key="1">
    <source>
        <dbReference type="EMBL" id="RXW13911.1"/>
    </source>
</evidence>
<sequence length="241" mass="27131">MAADTRLLAVGILHLPIELHLSITHHLAFQPQNFFSLLKTCRILHTVYSQKCIWDTALQLLCRRDALFSPSYSIQSMTVSQLQRAVMGPDLWNSRLRARKPFVGPDVYTEGTFTQLKHIDDQTPAVLGECKSRVYLVPGGRHLFEQAHNVISLWDLGMPKALCNEDKGSDAGKKSPSVSLIDRLEVSEVREPGFSQDPEFTVHQSSDGKRLVLLIAATAQTDDTDRYVAFLYRISPEKTPR</sequence>
<protein>
    <recommendedName>
        <fullName evidence="3">F-box domain-containing protein</fullName>
    </recommendedName>
</protein>
<comment type="caution">
    <text evidence="1">The sequence shown here is derived from an EMBL/GenBank/DDBJ whole genome shotgun (WGS) entry which is preliminary data.</text>
</comment>
<dbReference type="AlphaFoldDB" id="A0A4Q2D5Y1"/>